<sequence length="102" mass="11008">MERVDDGLTMVVAVVAAVTVSISSQHALLLQVSILWPVETLGVPRVRVKDTCSSRTRQCMGLLLKVCSLFCRRVGGRGEVGGRKQRVPFADALGVDRTGRGN</sequence>
<name>A0A8S1J1N5_9CHLO</name>
<dbReference type="EMBL" id="CAJHUC010001133">
    <property type="protein sequence ID" value="CAD7699906.1"/>
    <property type="molecule type" value="Genomic_DNA"/>
</dbReference>
<accession>A0A8S1J1N5</accession>
<evidence type="ECO:0000313" key="2">
    <source>
        <dbReference type="Proteomes" id="UP000708148"/>
    </source>
</evidence>
<keyword evidence="2" id="KW-1185">Reference proteome</keyword>
<reference evidence="1" key="1">
    <citation type="submission" date="2020-12" db="EMBL/GenBank/DDBJ databases">
        <authorList>
            <person name="Iha C."/>
        </authorList>
    </citation>
    <scope>NUCLEOTIDE SEQUENCE</scope>
</reference>
<organism evidence="1 2">
    <name type="scientific">Ostreobium quekettii</name>
    <dbReference type="NCBI Taxonomy" id="121088"/>
    <lineage>
        <taxon>Eukaryota</taxon>
        <taxon>Viridiplantae</taxon>
        <taxon>Chlorophyta</taxon>
        <taxon>core chlorophytes</taxon>
        <taxon>Ulvophyceae</taxon>
        <taxon>TCBD clade</taxon>
        <taxon>Bryopsidales</taxon>
        <taxon>Ostreobineae</taxon>
        <taxon>Ostreobiaceae</taxon>
        <taxon>Ostreobium</taxon>
    </lineage>
</organism>
<proteinExistence type="predicted"/>
<dbReference type="Proteomes" id="UP000708148">
    <property type="component" value="Unassembled WGS sequence"/>
</dbReference>
<protein>
    <submittedName>
        <fullName evidence="1">Uncharacterized protein</fullName>
    </submittedName>
</protein>
<gene>
    <name evidence="1" type="ORF">OSTQU699_LOCUS5265</name>
</gene>
<comment type="caution">
    <text evidence="1">The sequence shown here is derived from an EMBL/GenBank/DDBJ whole genome shotgun (WGS) entry which is preliminary data.</text>
</comment>
<dbReference type="AlphaFoldDB" id="A0A8S1J1N5"/>
<evidence type="ECO:0000313" key="1">
    <source>
        <dbReference type="EMBL" id="CAD7699906.1"/>
    </source>
</evidence>